<dbReference type="AlphaFoldDB" id="A0A8S1QLA5"/>
<evidence type="ECO:0000256" key="1">
    <source>
        <dbReference type="SAM" id="Coils"/>
    </source>
</evidence>
<reference evidence="2" key="1">
    <citation type="submission" date="2021-01" db="EMBL/GenBank/DDBJ databases">
        <authorList>
            <consortium name="Genoscope - CEA"/>
            <person name="William W."/>
        </authorList>
    </citation>
    <scope>NUCLEOTIDE SEQUENCE</scope>
</reference>
<accession>A0A8S1QLA5</accession>
<dbReference type="EMBL" id="CAJJDM010000171">
    <property type="protein sequence ID" value="CAD8115437.1"/>
    <property type="molecule type" value="Genomic_DNA"/>
</dbReference>
<proteinExistence type="predicted"/>
<feature type="coiled-coil region" evidence="1">
    <location>
        <begin position="319"/>
        <end position="346"/>
    </location>
</feature>
<evidence type="ECO:0000313" key="3">
    <source>
        <dbReference type="Proteomes" id="UP000688137"/>
    </source>
</evidence>
<sequence>MSLQTSQIFDDQNELSTKIYKDLESILGCAQEIDCLIEYLQGSQPQLVNIGLNKLFTNFNHSNLMHLEIKQQSETTVTTQQSVQGAKSESIKIVLEVQKSIINRQIQQTLNYYIDKNLAQFNIPYQLNQIELEQCNIYSNELLQDLFSSDEQIQLQFIQRKCSLKESSLLRRSLSINQIPTKKSVILEKIDYRKSTMIKKLEQRFPKLESVEPIIPYILALYINIESEGLIGDFQQAKNKLKSIHHTVLKLSFSNFMQLLSTEYVKLFVKLDMQQIIKGNFNTQFQIQSNKILAQQKWVKLDKSKIQELLQSSKFNQQFQIENQKLQQLEEMIKQLNQKIILLFQQILPHEQGGFDNNYQIVDQLLQEIQQSISEMIKSSSINQEITIAINKIFQQIIYILNKFKESFQSKFGINTLNKLKLILQENNQKFIKQKLVNEYQYKCVQELENQLLNLQKKKQTILTSSELISLIVESIEKKVEFEGILSDLKYGNETQSIISEVSQIQDYISNDQVKQFLQNVIDYFQDRIKKKDINFNLNQLQLNQHDESILKSINNQYLIKYMKENQKVLKKISKYLLANDPSINLTLRQYTSLQELSILALKFSKDSNLNEFFKLFIDFKNNLDSQQIRLKYQLSSNELSEWKNFVQLFEQLSI</sequence>
<dbReference type="Proteomes" id="UP000688137">
    <property type="component" value="Unassembled WGS sequence"/>
</dbReference>
<name>A0A8S1QLA5_PARPR</name>
<organism evidence="2 3">
    <name type="scientific">Paramecium primaurelia</name>
    <dbReference type="NCBI Taxonomy" id="5886"/>
    <lineage>
        <taxon>Eukaryota</taxon>
        <taxon>Sar</taxon>
        <taxon>Alveolata</taxon>
        <taxon>Ciliophora</taxon>
        <taxon>Intramacronucleata</taxon>
        <taxon>Oligohymenophorea</taxon>
        <taxon>Peniculida</taxon>
        <taxon>Parameciidae</taxon>
        <taxon>Paramecium</taxon>
    </lineage>
</organism>
<keyword evidence="3" id="KW-1185">Reference proteome</keyword>
<dbReference type="OMA" id="CAQEIDC"/>
<keyword evidence="1" id="KW-0175">Coiled coil</keyword>
<comment type="caution">
    <text evidence="2">The sequence shown here is derived from an EMBL/GenBank/DDBJ whole genome shotgun (WGS) entry which is preliminary data.</text>
</comment>
<protein>
    <submittedName>
        <fullName evidence="2">Uncharacterized protein</fullName>
    </submittedName>
</protein>
<evidence type="ECO:0000313" key="2">
    <source>
        <dbReference type="EMBL" id="CAD8115437.1"/>
    </source>
</evidence>
<gene>
    <name evidence="2" type="ORF">PPRIM_AZ9-3.1.T1640050</name>
</gene>